<organism evidence="1">
    <name type="scientific">viral metagenome</name>
    <dbReference type="NCBI Taxonomy" id="1070528"/>
    <lineage>
        <taxon>unclassified sequences</taxon>
        <taxon>metagenomes</taxon>
        <taxon>organismal metagenomes</taxon>
    </lineage>
</organism>
<name>A0A6C0EJE4_9ZZZZ</name>
<accession>A0A6C0EJE4</accession>
<dbReference type="AlphaFoldDB" id="A0A6C0EJE4"/>
<proteinExistence type="predicted"/>
<evidence type="ECO:0000313" key="1">
    <source>
        <dbReference type="EMBL" id="QHT28450.1"/>
    </source>
</evidence>
<protein>
    <submittedName>
        <fullName evidence="1">Uncharacterized protein</fullName>
    </submittedName>
</protein>
<reference evidence="1" key="1">
    <citation type="journal article" date="2020" name="Nature">
        <title>Giant virus diversity and host interactions through global metagenomics.</title>
        <authorList>
            <person name="Schulz F."/>
            <person name="Roux S."/>
            <person name="Paez-Espino D."/>
            <person name="Jungbluth S."/>
            <person name="Walsh D.A."/>
            <person name="Denef V.J."/>
            <person name="McMahon K.D."/>
            <person name="Konstantinidis K.T."/>
            <person name="Eloe-Fadrosh E.A."/>
            <person name="Kyrpides N.C."/>
            <person name="Woyke T."/>
        </authorList>
    </citation>
    <scope>NUCLEOTIDE SEQUENCE</scope>
    <source>
        <strain evidence="1">GVMAG-M-3300001348-25</strain>
    </source>
</reference>
<sequence>MISIRYNKQGNNVDHAYSPCSSTFIYEHNHKSKRLTSCIRYIKQNTHKKSEPIPIKKTESNLSQFIQAWS</sequence>
<dbReference type="EMBL" id="MN738858">
    <property type="protein sequence ID" value="QHT28450.1"/>
    <property type="molecule type" value="Genomic_DNA"/>
</dbReference>